<accession>A0ABQ9XT80</accession>
<dbReference type="InterPro" id="IPR053083">
    <property type="entry name" value="TF_kinase-domain_protein"/>
</dbReference>
<dbReference type="Gene3D" id="1.10.510.10">
    <property type="entry name" value="Transferase(Phosphotransferase) domain 1"/>
    <property type="match status" value="1"/>
</dbReference>
<feature type="transmembrane region" description="Helical" evidence="2">
    <location>
        <begin position="272"/>
        <end position="290"/>
    </location>
</feature>
<keyword evidence="2" id="KW-1133">Transmembrane helix</keyword>
<feature type="region of interest" description="Disordered" evidence="1">
    <location>
        <begin position="1111"/>
        <end position="1266"/>
    </location>
</feature>
<proteinExistence type="predicted"/>
<name>A0ABQ9XT80_9EUKA</name>
<feature type="transmembrane region" description="Helical" evidence="2">
    <location>
        <begin position="20"/>
        <end position="42"/>
    </location>
</feature>
<feature type="transmembrane region" description="Helical" evidence="2">
    <location>
        <begin position="120"/>
        <end position="147"/>
    </location>
</feature>
<dbReference type="Proteomes" id="UP001281761">
    <property type="component" value="Unassembled WGS sequence"/>
</dbReference>
<feature type="transmembrane region" description="Helical" evidence="2">
    <location>
        <begin position="310"/>
        <end position="328"/>
    </location>
</feature>
<keyword evidence="5" id="KW-1185">Reference proteome</keyword>
<gene>
    <name evidence="4" type="ORF">BLNAU_10348</name>
</gene>
<evidence type="ECO:0000256" key="1">
    <source>
        <dbReference type="SAM" id="MobiDB-lite"/>
    </source>
</evidence>
<dbReference type="Pfam" id="PF07714">
    <property type="entry name" value="PK_Tyr_Ser-Thr"/>
    <property type="match status" value="1"/>
</dbReference>
<dbReference type="SUPFAM" id="SSF56112">
    <property type="entry name" value="Protein kinase-like (PK-like)"/>
    <property type="match status" value="1"/>
</dbReference>
<evidence type="ECO:0000259" key="3">
    <source>
        <dbReference type="PROSITE" id="PS50011"/>
    </source>
</evidence>
<dbReference type="InterPro" id="IPR000719">
    <property type="entry name" value="Prot_kinase_dom"/>
</dbReference>
<dbReference type="InterPro" id="IPR016024">
    <property type="entry name" value="ARM-type_fold"/>
</dbReference>
<dbReference type="EMBL" id="JARBJD010000075">
    <property type="protein sequence ID" value="KAK2954692.1"/>
    <property type="molecule type" value="Genomic_DNA"/>
</dbReference>
<dbReference type="PANTHER" id="PTHR44305">
    <property type="entry name" value="SI:DKEY-192D15.2-RELATED"/>
    <property type="match status" value="1"/>
</dbReference>
<feature type="transmembrane region" description="Helical" evidence="2">
    <location>
        <begin position="211"/>
        <end position="236"/>
    </location>
</feature>
<protein>
    <recommendedName>
        <fullName evidence="3">Protein kinase domain-containing protein</fullName>
    </recommendedName>
</protein>
<dbReference type="InterPro" id="IPR011009">
    <property type="entry name" value="Kinase-like_dom_sf"/>
</dbReference>
<feature type="compositionally biased region" description="Pro residues" evidence="1">
    <location>
        <begin position="1217"/>
        <end position="1246"/>
    </location>
</feature>
<feature type="domain" description="Protein kinase" evidence="3">
    <location>
        <begin position="696"/>
        <end position="1027"/>
    </location>
</feature>
<evidence type="ECO:0000256" key="2">
    <source>
        <dbReference type="SAM" id="Phobius"/>
    </source>
</evidence>
<feature type="compositionally biased region" description="Polar residues" evidence="1">
    <location>
        <begin position="1155"/>
        <end position="1184"/>
    </location>
</feature>
<organism evidence="4 5">
    <name type="scientific">Blattamonas nauphoetae</name>
    <dbReference type="NCBI Taxonomy" id="2049346"/>
    <lineage>
        <taxon>Eukaryota</taxon>
        <taxon>Metamonada</taxon>
        <taxon>Preaxostyla</taxon>
        <taxon>Oxymonadida</taxon>
        <taxon>Blattamonas</taxon>
    </lineage>
</organism>
<feature type="compositionally biased region" description="Basic and acidic residues" evidence="1">
    <location>
        <begin position="1138"/>
        <end position="1149"/>
    </location>
</feature>
<feature type="transmembrane region" description="Helical" evidence="2">
    <location>
        <begin position="334"/>
        <end position="356"/>
    </location>
</feature>
<dbReference type="PANTHER" id="PTHR44305:SF24">
    <property type="entry name" value="TYROSINE-PROTEIN KINASE C03B1.5-RELATED"/>
    <property type="match status" value="1"/>
</dbReference>
<keyword evidence="2" id="KW-0812">Transmembrane</keyword>
<sequence>MSSEEPCYSTHPAASTIVFSYPILAVVFATIALAAWVFFWFLHYFRQIKAHRKEENSKALAKEATAKTINAGRIIGWVMLFYEGFQLSSFSVLDGFQFKENKSSPFTIGWIKQIMDIVDILLLQFGQIMPVVLVVVFIGVLIFSTVWTTCMKKEFHPIISKVIFDMIYIPSCRSYFRFLSFKFTCTYFGQPGSFVPYPSMHLFPTVPLSNAFPWVMFAICGIAVALLQPFTFKFVALKKNDADPSMRIMPKYFLVFYVAKFTMVAVQELFNFPIAVLIVNLIIIMALLVWHVHLQPCLGFGLRVNNVRSALFFGEWTTALFSLFAEIWKDQTEIFVVLMITFFVLGFVCVFVCNNVRAKRKSFPEFKLIRLLTGFSIDTRLTACSTVVQNVTNPKPELYDAAISSLLDIVQSSSISPDQHKEAINTLVIASTHVEGPPSFARVGAVPTLVKYVIQKKLSSPRDLQSVKEIIENTREYVDMADEEFPPSVFQQTSDLIFFLNAHDPTSQFLPLLITYAANLCRSKHNIVWLWQSSIPHRLERISSKTDVSQVLNQLLYTTTLLNHEEAAPLVVNEFFDQVTSFLVSPLRTVSGHAAYTLVSISSKWTVKARQGVYLSLAEASKRGTCLVDINTTIQELKDITPDDLSPTKLINPTEPKQGEIPRLLEQVSYLNEEPKPWPAMARVKARDRPDDVDVFEGIEERDRENMTQLFYFDRSKRMNQKQIDAEEITFKAAIETSFDVMKQSDIRLRERMLKAAVLGLPPPDIKDDLDGVSGEAFISTFKRPGFSSLVGGDYNFDEDLDPSAEINFDDQPAHVAKKVEPKLMEVVLADNPTLSVTVDQSHSIFNQNKAQQKEHTTMVERQKNQKKAVRAGVSLAKSLIKLTRQTPNSPIIKNLSAHSVLLTKNGHVGIHEPEAKPNGQLVFDGQADIKRYQAPETSTSGQFSEKSTVFTMGSILYQMLAGQPPFAETDSISVVRKFQSNDRPNLDVFGDMGLAEVIKGCWEAKPADRPDLEDLVRQLDDLENTLNYDTPKLPPLTGATVEAENMTFEDAEKELNTQITADQIMDDETRILNVGKNPSRNRAYMSLQNKQKTVQELLELKKLHRTTLGQTVASQSGSGAIKARNQKQSGMDSLMLSRRDSFSSHRDSISSNDTGSIMSMPTNVHQESSQRWSDSQAVQQQPIANPFASNPIHDPFARASTPPPPPPPDDDLEYLPTPPLNDLPAIPPPPPDAPPQGDPFDIPPPPDDDVSTPRPPDPLADIPPTDFVETAPHIVLKMEDSILGTDHGINLGEIRQFSHEIDHIVAYVSMDNKTYLPAYLETNKVLGVNFPLLVRDKDRTSRTHKFLVNQPVEVVGCFTKPRDRSLLNRVQCGQIVVRRDQHTSLLIREELSLGYLNLVENDSLEQLVTKGKSIDSFKTTAEAVIIKLLWDENPYKSGRLDQLALTRTEDVTPLERGLMKNKFVLTSLSTILKKRSINVSNTIADLRSPHIEEAIRTTDVVQNMFSLMSHRNSDDNMRRTLLKTLALIVQVPDVAIEIVNSGGSGRPKLFLFSVFLPALDGGECFASLVETIDMCLRRNPHLFLERNKRKDIIAELRIAHLSEYAVAYRDIFERCAATAINAEELITGVRYSFGVHALGASSSWDLSHFEHHPLVLSEYLGLIKNQFDDPSNPETIPFFLPIDRDEILLLVESKTTQYFDRRYEDYAEMVTFPEMSEAEKAFIGTDSIAMTLRHGLNSLNLLSNLCFYSWNYSLMIASYANPTQMSTVSLIEKGLKDKTSKDMNGYDDGDSQDGEPAILIMLENLLRSKIPDVRHYALLVLVGMLSASKKAEMLDNLTTVESDDVKDEARIKAKGAQAHARKGIEAVIIKKISASKIPTAVYNLLVLDNDPVTQTLCFDLLQHFVTLTHAHPQLQLKNVLVFNVFPTPYVINLIASYTTTTNIEVLSVLVRAAHNSVLSILVHTNVPFVLIEALHAPKRRLVVEALSRMLDVAMAIPSTIQPSWIDEVIRQFIRVVRDTTCRAAIVGIAQNHKEAFKKFTTKSSSK</sequence>
<comment type="caution">
    <text evidence="4">The sequence shown here is derived from an EMBL/GenBank/DDBJ whole genome shotgun (WGS) entry which is preliminary data.</text>
</comment>
<evidence type="ECO:0000313" key="4">
    <source>
        <dbReference type="EMBL" id="KAK2954692.1"/>
    </source>
</evidence>
<evidence type="ECO:0000313" key="5">
    <source>
        <dbReference type="Proteomes" id="UP001281761"/>
    </source>
</evidence>
<dbReference type="SUPFAM" id="SSF48371">
    <property type="entry name" value="ARM repeat"/>
    <property type="match status" value="1"/>
</dbReference>
<keyword evidence="2" id="KW-0472">Membrane</keyword>
<reference evidence="4 5" key="1">
    <citation type="journal article" date="2022" name="bioRxiv">
        <title>Genomics of Preaxostyla Flagellates Illuminates Evolutionary Transitions and the Path Towards Mitochondrial Loss.</title>
        <authorList>
            <person name="Novak L.V.F."/>
            <person name="Treitli S.C."/>
            <person name="Pyrih J."/>
            <person name="Halakuc P."/>
            <person name="Pipaliya S.V."/>
            <person name="Vacek V."/>
            <person name="Brzon O."/>
            <person name="Soukal P."/>
            <person name="Eme L."/>
            <person name="Dacks J.B."/>
            <person name="Karnkowska A."/>
            <person name="Elias M."/>
            <person name="Hampl V."/>
        </authorList>
    </citation>
    <scope>NUCLEOTIDE SEQUENCE [LARGE SCALE GENOMIC DNA]</scope>
    <source>
        <strain evidence="4">NAU3</strain>
        <tissue evidence="4">Gut</tissue>
    </source>
</reference>
<dbReference type="InterPro" id="IPR001245">
    <property type="entry name" value="Ser-Thr/Tyr_kinase_cat_dom"/>
</dbReference>
<dbReference type="PROSITE" id="PS50011">
    <property type="entry name" value="PROTEIN_KINASE_DOM"/>
    <property type="match status" value="1"/>
</dbReference>